<dbReference type="Proteomes" id="UP000317078">
    <property type="component" value="Unassembled WGS sequence"/>
</dbReference>
<dbReference type="AlphaFoldDB" id="A0A502G2E5"/>
<organism evidence="2 3">
    <name type="scientific">Muricoccus nepalensis</name>
    <dbReference type="NCBI Taxonomy" id="1854500"/>
    <lineage>
        <taxon>Bacteria</taxon>
        <taxon>Pseudomonadati</taxon>
        <taxon>Pseudomonadota</taxon>
        <taxon>Alphaproteobacteria</taxon>
        <taxon>Acetobacterales</taxon>
        <taxon>Roseomonadaceae</taxon>
        <taxon>Muricoccus</taxon>
    </lineage>
</organism>
<protein>
    <submittedName>
        <fullName evidence="2">Uncharacterized protein</fullName>
    </submittedName>
</protein>
<feature type="region of interest" description="Disordered" evidence="1">
    <location>
        <begin position="113"/>
        <end position="132"/>
    </location>
</feature>
<evidence type="ECO:0000313" key="3">
    <source>
        <dbReference type="Proteomes" id="UP000317078"/>
    </source>
</evidence>
<accession>A0A502G2E5</accession>
<keyword evidence="3" id="KW-1185">Reference proteome</keyword>
<dbReference type="EMBL" id="RCZP01000011">
    <property type="protein sequence ID" value="TPG55924.1"/>
    <property type="molecule type" value="Genomic_DNA"/>
</dbReference>
<name>A0A502G2E5_9PROT</name>
<reference evidence="2 3" key="1">
    <citation type="journal article" date="2019" name="Environ. Microbiol.">
        <title>Species interactions and distinct microbial communities in high Arctic permafrost affected cryosols are associated with the CH4 and CO2 gas fluxes.</title>
        <authorList>
            <person name="Altshuler I."/>
            <person name="Hamel J."/>
            <person name="Turney S."/>
            <person name="Magnuson E."/>
            <person name="Levesque R."/>
            <person name="Greer C."/>
            <person name="Whyte L.G."/>
        </authorList>
    </citation>
    <scope>NUCLEOTIDE SEQUENCE [LARGE SCALE GENOMIC DNA]</scope>
    <source>
        <strain evidence="2 3">S9.3B</strain>
    </source>
</reference>
<proteinExistence type="predicted"/>
<comment type="caution">
    <text evidence="2">The sequence shown here is derived from an EMBL/GenBank/DDBJ whole genome shotgun (WGS) entry which is preliminary data.</text>
</comment>
<dbReference type="OrthoDB" id="7220132at2"/>
<dbReference type="RefSeq" id="WP_140883858.1">
    <property type="nucleotide sequence ID" value="NZ_RCZP01000011.1"/>
</dbReference>
<sequence>MLRQYHAQRRQGGDNPLGVGTIALGSIFYLQDDGYWRARFGRAAVCRTPWIVEGFLNGQYHAARRDPATGHWLSVYAANRTDLAVLRSLRDGRRQSVTVRLLQLHEDEGFGLPDNRYPTLPSLSRSGQRRAA</sequence>
<gene>
    <name evidence="2" type="ORF">EAH89_13370</name>
</gene>
<evidence type="ECO:0000313" key="2">
    <source>
        <dbReference type="EMBL" id="TPG55924.1"/>
    </source>
</evidence>
<evidence type="ECO:0000256" key="1">
    <source>
        <dbReference type="SAM" id="MobiDB-lite"/>
    </source>
</evidence>